<protein>
    <recommendedName>
        <fullName evidence="4">Alpha/beta hydrolase</fullName>
    </recommendedName>
</protein>
<evidence type="ECO:0000313" key="3">
    <source>
        <dbReference type="Proteomes" id="UP001500064"/>
    </source>
</evidence>
<dbReference type="Proteomes" id="UP001500064">
    <property type="component" value="Unassembled WGS sequence"/>
</dbReference>
<evidence type="ECO:0000256" key="1">
    <source>
        <dbReference type="SAM" id="Phobius"/>
    </source>
</evidence>
<comment type="caution">
    <text evidence="2">The sequence shown here is derived from an EMBL/GenBank/DDBJ whole genome shotgun (WGS) entry which is preliminary data.</text>
</comment>
<evidence type="ECO:0000313" key="2">
    <source>
        <dbReference type="EMBL" id="GAA1617184.1"/>
    </source>
</evidence>
<reference evidence="3" key="1">
    <citation type="journal article" date="2019" name="Int. J. Syst. Evol. Microbiol.">
        <title>The Global Catalogue of Microorganisms (GCM) 10K type strain sequencing project: providing services to taxonomists for standard genome sequencing and annotation.</title>
        <authorList>
            <consortium name="The Broad Institute Genomics Platform"/>
            <consortium name="The Broad Institute Genome Sequencing Center for Infectious Disease"/>
            <person name="Wu L."/>
            <person name="Ma J."/>
        </authorList>
    </citation>
    <scope>NUCLEOTIDE SEQUENCE [LARGE SCALE GENOMIC DNA]</scope>
    <source>
        <strain evidence="3">JCM 13929</strain>
    </source>
</reference>
<feature type="transmembrane region" description="Helical" evidence="1">
    <location>
        <begin position="25"/>
        <end position="46"/>
    </location>
</feature>
<dbReference type="EMBL" id="BAAAMU010000005">
    <property type="protein sequence ID" value="GAA1617184.1"/>
    <property type="molecule type" value="Genomic_DNA"/>
</dbReference>
<accession>A0ABP4QTH8</accession>
<gene>
    <name evidence="2" type="ORF">GCM10009733_011910</name>
</gene>
<dbReference type="RefSeq" id="WP_346102007.1">
    <property type="nucleotide sequence ID" value="NZ_BAAAMU010000005.1"/>
</dbReference>
<sequence>MVAGSLRVPFSPALEPGRVTEGAEVVARVLAVAGWVLAAAIAAAAVRMLHRVPKVAGHCWWRRSFSRSRWRSSRLTRLARQAEGILVIEGARHYEMYDEPEYIAQAVGRLRTFFGKHLA</sequence>
<keyword evidence="3" id="KW-1185">Reference proteome</keyword>
<evidence type="ECO:0008006" key="4">
    <source>
        <dbReference type="Google" id="ProtNLM"/>
    </source>
</evidence>
<keyword evidence="1" id="KW-1133">Transmembrane helix</keyword>
<keyword evidence="1" id="KW-0472">Membrane</keyword>
<organism evidence="2 3">
    <name type="scientific">Nonomuraea maheshkhaliensis</name>
    <dbReference type="NCBI Taxonomy" id="419590"/>
    <lineage>
        <taxon>Bacteria</taxon>
        <taxon>Bacillati</taxon>
        <taxon>Actinomycetota</taxon>
        <taxon>Actinomycetes</taxon>
        <taxon>Streptosporangiales</taxon>
        <taxon>Streptosporangiaceae</taxon>
        <taxon>Nonomuraea</taxon>
    </lineage>
</organism>
<name>A0ABP4QTH8_9ACTN</name>
<keyword evidence="1" id="KW-0812">Transmembrane</keyword>
<proteinExistence type="predicted"/>